<accession>B5VTM6</accession>
<evidence type="ECO:0000313" key="2">
    <source>
        <dbReference type="Proteomes" id="UP000008988"/>
    </source>
</evidence>
<name>B5VTM6_YEAS6</name>
<dbReference type="EMBL" id="ABSV01002410">
    <property type="protein sequence ID" value="EDZ68717.1"/>
    <property type="molecule type" value="Genomic_DNA"/>
</dbReference>
<organism evidence="1 2">
    <name type="scientific">Saccharomyces cerevisiae (strain AWRI1631)</name>
    <name type="common">Baker's yeast</name>
    <dbReference type="NCBI Taxonomy" id="545124"/>
    <lineage>
        <taxon>Eukaryota</taxon>
        <taxon>Fungi</taxon>
        <taxon>Dikarya</taxon>
        <taxon>Ascomycota</taxon>
        <taxon>Saccharomycotina</taxon>
        <taxon>Saccharomycetes</taxon>
        <taxon>Saccharomycetales</taxon>
        <taxon>Saccharomycetaceae</taxon>
        <taxon>Saccharomyces</taxon>
    </lineage>
</organism>
<gene>
    <name evidence="1" type="ORF">AWRI1631_163370</name>
</gene>
<protein>
    <submittedName>
        <fullName evidence="1">Uncharacterized protein</fullName>
    </submittedName>
</protein>
<proteinExistence type="predicted"/>
<dbReference type="Proteomes" id="UP000008988">
    <property type="component" value="Unassembled WGS sequence"/>
</dbReference>
<comment type="caution">
    <text evidence="1">The sequence shown here is derived from an EMBL/GenBank/DDBJ whole genome shotgun (WGS) entry which is preliminary data.</text>
</comment>
<dbReference type="AlphaFoldDB" id="B5VTM6"/>
<dbReference type="AntiFam" id="ANF00225">
    <property type="entry name" value="Shadow ORF (opposite tuf)"/>
</dbReference>
<sequence length="325" mass="36678">MVFQLLTRSSVVLFQQFVESTSNVSSVTIQNWRVTSRDLTWMVQNNDGSVERSATLWWIVLSVTTDVTSSDFLNGNVLDVETNVVTWNTLFQLFVMHFNGLDFSGNTSWGKSNNHTWLDDTGFNSTDWHSTNTTNLVNILQWQSQWLVSWSRWLFNGVNGFQQSLTLDDTGLGFLFPTLVPWSVGGSFNHVVTVPTRDWDEWNSLWVVTNLLDKVGGFLDNFLESGFVPFDGVHLVDSNNQLSNTQGESQQSVFSGLTILRDTGFEFTDTTSNNQDSTVSLRSTSNHVLDEISVTWSINNGNLVLWSFELPQSNIDSDTSFSFSL</sequence>
<reference evidence="1 2" key="1">
    <citation type="journal article" date="2008" name="FEMS Yeast Res.">
        <title>Comparative genome analysis of a Saccharomyces cerevisiae wine strain.</title>
        <authorList>
            <person name="Borneman A.R."/>
            <person name="Forgan A.H."/>
            <person name="Pretorius I.S."/>
            <person name="Chambers P.J."/>
        </authorList>
    </citation>
    <scope>NUCLEOTIDE SEQUENCE [LARGE SCALE GENOMIC DNA]</scope>
    <source>
        <strain evidence="1 2">AWRI1631</strain>
    </source>
</reference>
<evidence type="ECO:0000313" key="1">
    <source>
        <dbReference type="EMBL" id="EDZ68717.1"/>
    </source>
</evidence>